<protein>
    <recommendedName>
        <fullName evidence="3">AraC family transcriptional regulator</fullName>
    </recommendedName>
</protein>
<dbReference type="EMBL" id="WYET01000004">
    <property type="protein sequence ID" value="NVN18738.1"/>
    <property type="molecule type" value="Genomic_DNA"/>
</dbReference>
<accession>A0A850NK81</accession>
<dbReference type="AlphaFoldDB" id="A0A850NK81"/>
<dbReference type="Proteomes" id="UP000558089">
    <property type="component" value="Unassembled WGS sequence"/>
</dbReference>
<keyword evidence="2" id="KW-1185">Reference proteome</keyword>
<proteinExistence type="predicted"/>
<sequence>MKCVELNKKGQFELWNKTRLTELRQLQTCEDFSEYCLYQTKNVKMGLILLEPYERTPFRLIKNNFKLICLSGGDAITRFSHGGISLLMFERGEYVSYNVHKKTMINDLQNIGKNLLVMALIEYKGMFSKDGGFPSSLQVEIPIFSGY</sequence>
<dbReference type="RefSeq" id="WP_176620425.1">
    <property type="nucleotide sequence ID" value="NZ_WYET01000004.1"/>
</dbReference>
<evidence type="ECO:0000313" key="1">
    <source>
        <dbReference type="EMBL" id="NVN18738.1"/>
    </source>
</evidence>
<gene>
    <name evidence="1" type="ORF">GUA46_10315</name>
</gene>
<evidence type="ECO:0000313" key="2">
    <source>
        <dbReference type="Proteomes" id="UP000558089"/>
    </source>
</evidence>
<evidence type="ECO:0008006" key="3">
    <source>
        <dbReference type="Google" id="ProtNLM"/>
    </source>
</evidence>
<comment type="caution">
    <text evidence="1">The sequence shown here is derived from an EMBL/GenBank/DDBJ whole genome shotgun (WGS) entry which is preliminary data.</text>
</comment>
<name>A0A850NK81_9FLAO</name>
<organism evidence="1 2">
    <name type="scientific">Flagellimonas chongwuensis</name>
    <dbReference type="NCBI Taxonomy" id="2697365"/>
    <lineage>
        <taxon>Bacteria</taxon>
        <taxon>Pseudomonadati</taxon>
        <taxon>Bacteroidota</taxon>
        <taxon>Flavobacteriia</taxon>
        <taxon>Flavobacteriales</taxon>
        <taxon>Flavobacteriaceae</taxon>
        <taxon>Flagellimonas</taxon>
    </lineage>
</organism>
<reference evidence="1 2" key="1">
    <citation type="submission" date="2020-01" db="EMBL/GenBank/DDBJ databases">
        <title>Draft Genome Analysis of Muricauda sp. HICW Isolated from coastal seawater of PR China.</title>
        <authorList>
            <person name="Chen M.-X."/>
        </authorList>
    </citation>
    <scope>NUCLEOTIDE SEQUENCE [LARGE SCALE GENOMIC DNA]</scope>
    <source>
        <strain evidence="1 2">HICW</strain>
    </source>
</reference>